<proteinExistence type="predicted"/>
<reference evidence="2" key="1">
    <citation type="submission" date="2022-01" db="EMBL/GenBank/DDBJ databases">
        <authorList>
            <person name="King R."/>
        </authorList>
    </citation>
    <scope>NUCLEOTIDE SEQUENCE</scope>
</reference>
<accession>A0A9P0CXY4</accession>
<protein>
    <submittedName>
        <fullName evidence="2">Uncharacterized protein</fullName>
    </submittedName>
</protein>
<keyword evidence="3" id="KW-1185">Reference proteome</keyword>
<evidence type="ECO:0000313" key="2">
    <source>
        <dbReference type="EMBL" id="CAH1106727.1"/>
    </source>
</evidence>
<sequence>MNIKQEEGLDILEDVFKNEPELVSVHMKQTYKEEDDDDFFDEFETNKSGQNIEIKEEIIECDEPKIEYRSDLLSTINNASASGKMRFCATAATVKKELKNTDEVDIKEDISEYNQPSMNNKSTEYQESLTELCDRENNERLSNTLKNDANVINIIKKRKQCRYQKSIVTMGSRTIQILENATNSVSQNNIDTVDIENTEFVFEEDLNHPIIASVVGASNQVLSQSENDPQQVCNDLDIEENQNEFLNASDLIENLQPSFPAVMPNRCLQNNSPFNNIDLSPRQNQHSHSENEEKYIPDRNIESGEDSNNADSGDAIQSKIKNDEEYIPDLCNESDTGYIQPNKESVEPEATEVDENAEENLSKRKREKTNQRHLNKRLRMQGQEYLGFRKPRNQRNTFNDTKRAERRLKPRCDCRDKKKLLRKCKLIVENYRVALFNDFWSKMTWDERKVFVCNTVTIKKSNNRTSDSRRTTTLIYTLKVNHQIVPVCKKMYLNTTGLGEWSVRNWVLNSSDGVVERQESTVLE</sequence>
<evidence type="ECO:0000256" key="1">
    <source>
        <dbReference type="SAM" id="MobiDB-lite"/>
    </source>
</evidence>
<dbReference type="Proteomes" id="UP001153636">
    <property type="component" value="Chromosome 2"/>
</dbReference>
<feature type="compositionally biased region" description="Acidic residues" evidence="1">
    <location>
        <begin position="347"/>
        <end position="358"/>
    </location>
</feature>
<organism evidence="2 3">
    <name type="scientific">Psylliodes chrysocephalus</name>
    <dbReference type="NCBI Taxonomy" id="3402493"/>
    <lineage>
        <taxon>Eukaryota</taxon>
        <taxon>Metazoa</taxon>
        <taxon>Ecdysozoa</taxon>
        <taxon>Arthropoda</taxon>
        <taxon>Hexapoda</taxon>
        <taxon>Insecta</taxon>
        <taxon>Pterygota</taxon>
        <taxon>Neoptera</taxon>
        <taxon>Endopterygota</taxon>
        <taxon>Coleoptera</taxon>
        <taxon>Polyphaga</taxon>
        <taxon>Cucujiformia</taxon>
        <taxon>Chrysomeloidea</taxon>
        <taxon>Chrysomelidae</taxon>
        <taxon>Galerucinae</taxon>
        <taxon>Alticini</taxon>
        <taxon>Psylliodes</taxon>
    </lineage>
</organism>
<feature type="compositionally biased region" description="Polar residues" evidence="1">
    <location>
        <begin position="273"/>
        <end position="286"/>
    </location>
</feature>
<feature type="compositionally biased region" description="Polar residues" evidence="1">
    <location>
        <begin position="333"/>
        <end position="343"/>
    </location>
</feature>
<name>A0A9P0CXY4_9CUCU</name>
<dbReference type="AlphaFoldDB" id="A0A9P0CXY4"/>
<evidence type="ECO:0000313" key="3">
    <source>
        <dbReference type="Proteomes" id="UP001153636"/>
    </source>
</evidence>
<gene>
    <name evidence="2" type="ORF">PSYICH_LOCUS7165</name>
</gene>
<feature type="compositionally biased region" description="Basic and acidic residues" evidence="1">
    <location>
        <begin position="287"/>
        <end position="302"/>
    </location>
</feature>
<dbReference type="EMBL" id="OV651814">
    <property type="protein sequence ID" value="CAH1106727.1"/>
    <property type="molecule type" value="Genomic_DNA"/>
</dbReference>
<feature type="region of interest" description="Disordered" evidence="1">
    <location>
        <begin position="273"/>
        <end position="315"/>
    </location>
</feature>
<dbReference type="OrthoDB" id="8061312at2759"/>
<feature type="region of interest" description="Disordered" evidence="1">
    <location>
        <begin position="329"/>
        <end position="371"/>
    </location>
</feature>